<reference evidence="1 2" key="1">
    <citation type="submission" date="2024-11" db="EMBL/GenBank/DDBJ databases">
        <title>A near-complete genome assembly of Cinchona calisaya.</title>
        <authorList>
            <person name="Lian D.C."/>
            <person name="Zhao X.W."/>
            <person name="Wei L."/>
        </authorList>
    </citation>
    <scope>NUCLEOTIDE SEQUENCE [LARGE SCALE GENOMIC DNA]</scope>
    <source>
        <tissue evidence="1">Nenye</tissue>
    </source>
</reference>
<protein>
    <submittedName>
        <fullName evidence="1">Uncharacterized protein</fullName>
    </submittedName>
</protein>
<organism evidence="1 2">
    <name type="scientific">Cinchona calisaya</name>
    <dbReference type="NCBI Taxonomy" id="153742"/>
    <lineage>
        <taxon>Eukaryota</taxon>
        <taxon>Viridiplantae</taxon>
        <taxon>Streptophyta</taxon>
        <taxon>Embryophyta</taxon>
        <taxon>Tracheophyta</taxon>
        <taxon>Spermatophyta</taxon>
        <taxon>Magnoliopsida</taxon>
        <taxon>eudicotyledons</taxon>
        <taxon>Gunneridae</taxon>
        <taxon>Pentapetalae</taxon>
        <taxon>asterids</taxon>
        <taxon>lamiids</taxon>
        <taxon>Gentianales</taxon>
        <taxon>Rubiaceae</taxon>
        <taxon>Cinchonoideae</taxon>
        <taxon>Cinchoneae</taxon>
        <taxon>Cinchona</taxon>
    </lineage>
</organism>
<name>A0ABD2YHR8_9GENT</name>
<accession>A0ABD2YHR8</accession>
<sequence>MLGEWRCMGSCQEAPHLLAVPHHYPYLDGMGYKGLAPSTPSSFILVSRQFRVLPFLDIPLSLSWIFTFSSLDWNFLFKLWSSTCTVLEIFMIGFLADVWNFLYLYRELLADSLALVGPTSSLKVSLFLSIVKIGSFLVPFISL</sequence>
<gene>
    <name evidence="1" type="ORF">ACH5RR_032305</name>
</gene>
<evidence type="ECO:0000313" key="1">
    <source>
        <dbReference type="EMBL" id="KAL3506923.1"/>
    </source>
</evidence>
<dbReference type="Proteomes" id="UP001630127">
    <property type="component" value="Unassembled WGS sequence"/>
</dbReference>
<proteinExistence type="predicted"/>
<keyword evidence="2" id="KW-1185">Reference proteome</keyword>
<evidence type="ECO:0000313" key="2">
    <source>
        <dbReference type="Proteomes" id="UP001630127"/>
    </source>
</evidence>
<dbReference type="EMBL" id="JBJUIK010000013">
    <property type="protein sequence ID" value="KAL3506923.1"/>
    <property type="molecule type" value="Genomic_DNA"/>
</dbReference>
<comment type="caution">
    <text evidence="1">The sequence shown here is derived from an EMBL/GenBank/DDBJ whole genome shotgun (WGS) entry which is preliminary data.</text>
</comment>
<dbReference type="AlphaFoldDB" id="A0ABD2YHR8"/>